<evidence type="ECO:0008006" key="9">
    <source>
        <dbReference type="Google" id="ProtNLM"/>
    </source>
</evidence>
<dbReference type="EMBL" id="CAEKDK010000001">
    <property type="protein sequence ID" value="CAB4263393.1"/>
    <property type="molecule type" value="Genomic_DNA"/>
</dbReference>
<dbReference type="EMBL" id="CAEKDK010000001">
    <property type="protein sequence ID" value="CAB4263337.1"/>
    <property type="molecule type" value="Genomic_DNA"/>
</dbReference>
<organism evidence="3 7">
    <name type="scientific">Prunus armeniaca</name>
    <name type="common">Apricot</name>
    <name type="synonym">Armeniaca vulgaris</name>
    <dbReference type="NCBI Taxonomy" id="36596"/>
    <lineage>
        <taxon>Eukaryota</taxon>
        <taxon>Viridiplantae</taxon>
        <taxon>Streptophyta</taxon>
        <taxon>Embryophyta</taxon>
        <taxon>Tracheophyta</taxon>
        <taxon>Spermatophyta</taxon>
        <taxon>Magnoliopsida</taxon>
        <taxon>eudicotyledons</taxon>
        <taxon>Gunneridae</taxon>
        <taxon>Pentapetalae</taxon>
        <taxon>rosids</taxon>
        <taxon>fabids</taxon>
        <taxon>Rosales</taxon>
        <taxon>Rosaceae</taxon>
        <taxon>Amygdaloideae</taxon>
        <taxon>Amygdaleae</taxon>
        <taxon>Prunus</taxon>
    </lineage>
</organism>
<dbReference type="EMBL" id="CAEKDK010000008">
    <property type="protein sequence ID" value="CAB4289987.1"/>
    <property type="molecule type" value="Genomic_DNA"/>
</dbReference>
<keyword evidence="1" id="KW-0732">Signal</keyword>
<dbReference type="EMBL" id="CAEKKB010000001">
    <property type="protein sequence ID" value="CAB4293905.1"/>
    <property type="molecule type" value="Genomic_DNA"/>
</dbReference>
<keyword evidence="8" id="KW-1185">Reference proteome</keyword>
<feature type="signal peptide" evidence="1">
    <location>
        <begin position="1"/>
        <end position="21"/>
    </location>
</feature>
<evidence type="ECO:0000313" key="5">
    <source>
        <dbReference type="EMBL" id="CAB4289987.1"/>
    </source>
</evidence>
<dbReference type="EMBL" id="CAEKDK010000005">
    <property type="protein sequence ID" value="CAB4279767.1"/>
    <property type="molecule type" value="Genomic_DNA"/>
</dbReference>
<protein>
    <recommendedName>
        <fullName evidence="9">Secreted protein</fullName>
    </recommendedName>
</protein>
<dbReference type="AlphaFoldDB" id="A0A6J5THS5"/>
<accession>A0A6J5THS5</accession>
<evidence type="ECO:0000256" key="1">
    <source>
        <dbReference type="SAM" id="SignalP"/>
    </source>
</evidence>
<feature type="chain" id="PRO_5036388548" description="Secreted protein" evidence="1">
    <location>
        <begin position="22"/>
        <end position="101"/>
    </location>
</feature>
<gene>
    <name evidence="4" type="ORF">CURHAP_LOCUS32350</name>
    <name evidence="2" type="ORF">CURHAP_LOCUS3479</name>
    <name evidence="3" type="ORF">CURHAP_LOCUS3547</name>
    <name evidence="5" type="ORF">CURHAP_LOCUS49765</name>
    <name evidence="6" type="ORF">ORAREDHAP_LOCUS3331</name>
</gene>
<evidence type="ECO:0000313" key="8">
    <source>
        <dbReference type="Proteomes" id="UP000507245"/>
    </source>
</evidence>
<proteinExistence type="predicted"/>
<reference evidence="3 7" key="2">
    <citation type="submission" date="2020-05" db="EMBL/GenBank/DDBJ databases">
        <authorList>
            <person name="Campoy J."/>
            <person name="Schneeberger K."/>
            <person name="Spophaly S."/>
        </authorList>
    </citation>
    <scope>NUCLEOTIDE SEQUENCE [LARGE SCALE GENOMIC DNA]</scope>
    <source>
        <strain evidence="3">PruArmRojPasFocal</strain>
    </source>
</reference>
<dbReference type="Proteomes" id="UP000507245">
    <property type="component" value="Unassembled WGS sequence"/>
</dbReference>
<dbReference type="Proteomes" id="UP000507222">
    <property type="component" value="Unassembled WGS sequence"/>
</dbReference>
<evidence type="ECO:0000313" key="2">
    <source>
        <dbReference type="EMBL" id="CAB4263337.1"/>
    </source>
</evidence>
<evidence type="ECO:0000313" key="6">
    <source>
        <dbReference type="EMBL" id="CAB4293905.1"/>
    </source>
</evidence>
<sequence length="101" mass="11248">MFPTTRLRLICIAVVVLPGRGGISTGASERSSLIRLKASSRPIQTLHPLCCLGRNGSSEGGNFLQSEYLLFHRDCMPTLGINHFTGENTRDERRSTYLSFY</sequence>
<name>A0A6J5THS5_PRUAR</name>
<evidence type="ECO:0000313" key="4">
    <source>
        <dbReference type="EMBL" id="CAB4279767.1"/>
    </source>
</evidence>
<evidence type="ECO:0000313" key="3">
    <source>
        <dbReference type="EMBL" id="CAB4263393.1"/>
    </source>
</evidence>
<reference evidence="8" key="1">
    <citation type="journal article" date="2020" name="Genome Biol.">
        <title>Gamete binning: chromosome-level and haplotype-resolved genome assembly enabled by high-throughput single-cell sequencing of gamete genomes.</title>
        <authorList>
            <person name="Campoy J.A."/>
            <person name="Sun H."/>
            <person name="Goel M."/>
            <person name="Jiao W.-B."/>
            <person name="Folz-Donahue K."/>
            <person name="Wang N."/>
            <person name="Rubio M."/>
            <person name="Liu C."/>
            <person name="Kukat C."/>
            <person name="Ruiz D."/>
            <person name="Huettel B."/>
            <person name="Schneeberger K."/>
        </authorList>
    </citation>
    <scope>NUCLEOTIDE SEQUENCE [LARGE SCALE GENOMIC DNA]</scope>
    <source>
        <strain evidence="8">cv. Rojo Pasion</strain>
    </source>
</reference>
<evidence type="ECO:0000313" key="7">
    <source>
        <dbReference type="Proteomes" id="UP000507222"/>
    </source>
</evidence>